<reference evidence="3" key="1">
    <citation type="submission" date="2021-03" db="EMBL/GenBank/DDBJ databases">
        <authorList>
            <person name="Peeters C."/>
        </authorList>
    </citation>
    <scope>NUCLEOTIDE SEQUENCE</scope>
    <source>
        <strain evidence="3">LMG 31506</strain>
    </source>
</reference>
<dbReference type="InterPro" id="IPR036291">
    <property type="entry name" value="NAD(P)-bd_dom_sf"/>
</dbReference>
<dbReference type="SUPFAM" id="SSF50129">
    <property type="entry name" value="GroES-like"/>
    <property type="match status" value="1"/>
</dbReference>
<dbReference type="SUPFAM" id="SSF51735">
    <property type="entry name" value="NAD(P)-binding Rossmann-fold domains"/>
    <property type="match status" value="1"/>
</dbReference>
<dbReference type="AlphaFoldDB" id="A0A916ISQ8"/>
<dbReference type="InterPro" id="IPR002364">
    <property type="entry name" value="Quin_OxRdtase/zeta-crystal_CS"/>
</dbReference>
<comment type="caution">
    <text evidence="3">The sequence shown here is derived from an EMBL/GenBank/DDBJ whole genome shotgun (WGS) entry which is preliminary data.</text>
</comment>
<proteinExistence type="predicted"/>
<dbReference type="PANTHER" id="PTHR11695:SF294">
    <property type="entry name" value="RETICULON-4-INTERACTING PROTEIN 1, MITOCHONDRIAL"/>
    <property type="match status" value="1"/>
</dbReference>
<evidence type="ECO:0000313" key="4">
    <source>
        <dbReference type="Proteomes" id="UP000672934"/>
    </source>
</evidence>
<keyword evidence="4" id="KW-1185">Reference proteome</keyword>
<evidence type="ECO:0000313" key="3">
    <source>
        <dbReference type="EMBL" id="CAG2142859.1"/>
    </source>
</evidence>
<gene>
    <name evidence="3" type="primary">tdh_1</name>
    <name evidence="3" type="ORF">LMG31506_02720</name>
</gene>
<dbReference type="GO" id="GO:0008743">
    <property type="term" value="F:L-threonine 3-dehydrogenase activity"/>
    <property type="evidence" value="ECO:0007669"/>
    <property type="project" value="UniProtKB-EC"/>
</dbReference>
<dbReference type="RefSeq" id="WP_211947683.1">
    <property type="nucleotide sequence ID" value="NZ_CAJPUY010000009.1"/>
</dbReference>
<dbReference type="CDD" id="cd05289">
    <property type="entry name" value="MDR_like_2"/>
    <property type="match status" value="1"/>
</dbReference>
<dbReference type="GO" id="GO:0008270">
    <property type="term" value="F:zinc ion binding"/>
    <property type="evidence" value="ECO:0007669"/>
    <property type="project" value="InterPro"/>
</dbReference>
<evidence type="ECO:0000259" key="2">
    <source>
        <dbReference type="SMART" id="SM00829"/>
    </source>
</evidence>
<accession>A0A916ISQ8</accession>
<dbReference type="Proteomes" id="UP000672934">
    <property type="component" value="Unassembled WGS sequence"/>
</dbReference>
<sequence>MKAIRVAAYGSLDAMTVAELDDPVPGDDEVLIDVAAAGVNPIDWKIASGAMKAFIPLPLPFTPGVDAAGTVLAVGRNVSTLSPGDEVMGFIGIVGAYASRIVVDPARLARKPARLGFAQAAAVPAATLTAWQALHEHGELRKGQRVLIHAAAGGVGSAAVQLARLAGAHVIGTASAGNREYVQGLGATEVIDYRAKDFAEQVSNVDLVLDLVGGTTQARSWSVLKRGGILVSTVSKPDTGRGDEAQATGRHFATRADGPQLAALAALYASGDLRTHVDSVIPLPEASRALARSMAGHVRGKVVLDTTA</sequence>
<protein>
    <submittedName>
        <fullName evidence="3">L-threonine 3-dehydrogenase</fullName>
        <ecNumber evidence="3">1.1.1.103</ecNumber>
    </submittedName>
</protein>
<dbReference type="InterPro" id="IPR013154">
    <property type="entry name" value="ADH-like_N"/>
</dbReference>
<dbReference type="PANTHER" id="PTHR11695">
    <property type="entry name" value="ALCOHOL DEHYDROGENASE RELATED"/>
    <property type="match status" value="1"/>
</dbReference>
<organism evidence="3 4">
    <name type="scientific">Cupriavidus yeoncheonensis</name>
    <dbReference type="NCBI Taxonomy" id="1462994"/>
    <lineage>
        <taxon>Bacteria</taxon>
        <taxon>Pseudomonadati</taxon>
        <taxon>Pseudomonadota</taxon>
        <taxon>Betaproteobacteria</taxon>
        <taxon>Burkholderiales</taxon>
        <taxon>Burkholderiaceae</taxon>
        <taxon>Cupriavidus</taxon>
    </lineage>
</organism>
<dbReference type="EMBL" id="CAJPUY010000009">
    <property type="protein sequence ID" value="CAG2142859.1"/>
    <property type="molecule type" value="Genomic_DNA"/>
</dbReference>
<evidence type="ECO:0000256" key="1">
    <source>
        <dbReference type="ARBA" id="ARBA00023002"/>
    </source>
</evidence>
<dbReference type="PROSITE" id="PS01162">
    <property type="entry name" value="QOR_ZETA_CRYSTAL"/>
    <property type="match status" value="1"/>
</dbReference>
<dbReference type="InterPro" id="IPR020843">
    <property type="entry name" value="ER"/>
</dbReference>
<dbReference type="Pfam" id="PF08240">
    <property type="entry name" value="ADH_N"/>
    <property type="match status" value="1"/>
</dbReference>
<name>A0A916ISQ8_9BURK</name>
<feature type="domain" description="Enoyl reductase (ER)" evidence="2">
    <location>
        <begin position="10"/>
        <end position="304"/>
    </location>
</feature>
<dbReference type="Gene3D" id="3.40.50.720">
    <property type="entry name" value="NAD(P)-binding Rossmann-like Domain"/>
    <property type="match status" value="1"/>
</dbReference>
<keyword evidence="1 3" id="KW-0560">Oxidoreductase</keyword>
<dbReference type="SMART" id="SM00829">
    <property type="entry name" value="PKS_ER"/>
    <property type="match status" value="1"/>
</dbReference>
<dbReference type="Pfam" id="PF13602">
    <property type="entry name" value="ADH_zinc_N_2"/>
    <property type="match status" value="1"/>
</dbReference>
<dbReference type="InterPro" id="IPR011032">
    <property type="entry name" value="GroES-like_sf"/>
</dbReference>
<dbReference type="InterPro" id="IPR050700">
    <property type="entry name" value="YIM1/Zinc_Alcohol_DH_Fams"/>
</dbReference>
<dbReference type="Gene3D" id="3.90.180.10">
    <property type="entry name" value="Medium-chain alcohol dehydrogenases, catalytic domain"/>
    <property type="match status" value="1"/>
</dbReference>
<dbReference type="EC" id="1.1.1.103" evidence="3"/>